<name>A0A9P5TYB6_9AGAR</name>
<feature type="compositionally biased region" description="Polar residues" evidence="2">
    <location>
        <begin position="847"/>
        <end position="859"/>
    </location>
</feature>
<feature type="compositionally biased region" description="Basic and acidic residues" evidence="2">
    <location>
        <begin position="1"/>
        <end position="10"/>
    </location>
</feature>
<dbReference type="CDD" id="cd21044">
    <property type="entry name" value="Rab11BD_RAB3IP_like"/>
    <property type="match status" value="1"/>
</dbReference>
<sequence>MDVDQSKPIEPDTTWTPAAKPHDDSDPDAQILLISTLRTQITDLYTQVTQLNSKLVSSYDRVSDLEDTQHALKSQLSSSTGRISHLESERKEHLALLNTGALVQKDDVKDELQRLMEHASREASLRALSDGAKAQIEQDLDDLSASLFEQANGMVAEARFEKHLVEQKLGGTEEALKGAMEALGEMGKKLGESESHREELGRKIGKGKFLEETSVRERRFLKRHLPYQEFLAFVGHLRTLHTTSSSSLPAMTTLLGLPFLARIMTEDSDPTLRLDLAPSLNWLSRRSVLAAIHTGNLTIEPVNSTALIQHFRTNNASNSTTSNVISCALCGTPVFPGLETNTHSNSSTHSTNSIYSNSNSSWSTSIFKKSSGSNSGMGITPPPSPPPTSKSHKVLGISTANLDTPDIPTQVYVFRITTPSSLRALSGTITASTVAAPSPPSSLINTPLTISSISSITSLNSSTIYPICSASHHALHHSYNAPDGYGGSNCLARLRTTCSLWAFRVWGEEIISLPSTTLNGTSNSHNSNPNPNSSIMPSTPPPLEKAPPATPPRKRGLWGTLGLSGLGSLTEKAGSWSGSVSGNASRPSTPSTEDKKLPGVPSATKTGADEASSAPVHPSVTSTSDSKPTNGSAAPPPPLPKRNEGRGGSARGTTTSPTTDTNADSTADSDPSNSNSNGISKVDSNPNPDSNNSNTNANSTTTEPNPVISASPTTHSPVHSPRISLPDSRPGTPSSRPGTPSRSVGGVPPPIPRRAVARAPRPMSGSGSPGGAGSRSGSLKPDGGGGATEAAEGAEAKESKESNAVVTAAGTDEKEGKVQSVADGEKAEKELGEKEKKTTVKTEEGSGANNEATASETPETTLTDASVAASVSAESDTKDESAAKENTSASVPEGAQPAGVVVNEGEKNEGETLKEDVAAGPEISTSETKASDTAPPETSPENDSSPPSKPTSTPLDSETKLEGSSPAPAASPTPPSKLSSSTTEPADSPDPNTYITRSTWEERTWAEIVHLKEGMFWARVAGVQDAGDAEVGPGED</sequence>
<feature type="compositionally biased region" description="Low complexity" evidence="2">
    <location>
        <begin position="860"/>
        <end position="874"/>
    </location>
</feature>
<dbReference type="GO" id="GO:0005085">
    <property type="term" value="F:guanyl-nucleotide exchange factor activity"/>
    <property type="evidence" value="ECO:0007669"/>
    <property type="project" value="InterPro"/>
</dbReference>
<evidence type="ECO:0000256" key="1">
    <source>
        <dbReference type="ARBA" id="ARBA00023054"/>
    </source>
</evidence>
<dbReference type="OrthoDB" id="1748564at2759"/>
<feature type="compositionally biased region" description="Polar residues" evidence="2">
    <location>
        <begin position="576"/>
        <end position="591"/>
    </location>
</feature>
<feature type="compositionally biased region" description="Polar residues" evidence="2">
    <location>
        <begin position="619"/>
        <end position="632"/>
    </location>
</feature>
<feature type="compositionally biased region" description="Low complexity" evidence="2">
    <location>
        <begin position="684"/>
        <end position="706"/>
    </location>
</feature>
<dbReference type="Pfam" id="PF06428">
    <property type="entry name" value="Sec2p"/>
    <property type="match status" value="1"/>
</dbReference>
<feature type="region of interest" description="Disordered" evidence="2">
    <location>
        <begin position="515"/>
        <end position="1001"/>
    </location>
</feature>
<dbReference type="Proteomes" id="UP000772434">
    <property type="component" value="Unassembled WGS sequence"/>
</dbReference>
<dbReference type="AlphaFoldDB" id="A0A9P5TYB6"/>
<feature type="domain" description="GDP/GTP exchange factor Sec2 N-terminal" evidence="3">
    <location>
        <begin position="63"/>
        <end position="190"/>
    </location>
</feature>
<feature type="region of interest" description="Disordered" evidence="2">
    <location>
        <begin position="1"/>
        <end position="27"/>
    </location>
</feature>
<dbReference type="GO" id="GO:0006887">
    <property type="term" value="P:exocytosis"/>
    <property type="evidence" value="ECO:0007669"/>
    <property type="project" value="TreeGrafter"/>
</dbReference>
<accession>A0A9P5TYB6</accession>
<dbReference type="EMBL" id="JADNRY010000322">
    <property type="protein sequence ID" value="KAF9059147.1"/>
    <property type="molecule type" value="Genomic_DNA"/>
</dbReference>
<proteinExistence type="predicted"/>
<protein>
    <recommendedName>
        <fullName evidence="3">GDP/GTP exchange factor Sec2 N-terminal domain-containing protein</fullName>
    </recommendedName>
</protein>
<dbReference type="InterPro" id="IPR009449">
    <property type="entry name" value="Sec2_N"/>
</dbReference>
<dbReference type="InterPro" id="IPR040351">
    <property type="entry name" value="RAB3IL/RAB3IP/Sec2"/>
</dbReference>
<evidence type="ECO:0000256" key="2">
    <source>
        <dbReference type="SAM" id="MobiDB-lite"/>
    </source>
</evidence>
<gene>
    <name evidence="4" type="ORF">BDP27DRAFT_1342016</name>
</gene>
<evidence type="ECO:0000259" key="3">
    <source>
        <dbReference type="Pfam" id="PF06428"/>
    </source>
</evidence>
<dbReference type="PANTHER" id="PTHR14430">
    <property type="entry name" value="RABIN3-RELATED"/>
    <property type="match status" value="1"/>
</dbReference>
<dbReference type="PANTHER" id="PTHR14430:SF0">
    <property type="entry name" value="SEC2P DOMAIN-CONTAINING PROTEIN"/>
    <property type="match status" value="1"/>
</dbReference>
<reference evidence="4" key="1">
    <citation type="submission" date="2020-11" db="EMBL/GenBank/DDBJ databases">
        <authorList>
            <consortium name="DOE Joint Genome Institute"/>
            <person name="Ahrendt S."/>
            <person name="Riley R."/>
            <person name="Andreopoulos W."/>
            <person name="Labutti K."/>
            <person name="Pangilinan J."/>
            <person name="Ruiz-Duenas F.J."/>
            <person name="Barrasa J.M."/>
            <person name="Sanchez-Garcia M."/>
            <person name="Camarero S."/>
            <person name="Miyauchi S."/>
            <person name="Serrano A."/>
            <person name="Linde D."/>
            <person name="Babiker R."/>
            <person name="Drula E."/>
            <person name="Ayuso-Fernandez I."/>
            <person name="Pacheco R."/>
            <person name="Padilla G."/>
            <person name="Ferreira P."/>
            <person name="Barriuso J."/>
            <person name="Kellner H."/>
            <person name="Castanera R."/>
            <person name="Alfaro M."/>
            <person name="Ramirez L."/>
            <person name="Pisabarro A.G."/>
            <person name="Kuo A."/>
            <person name="Tritt A."/>
            <person name="Lipzen A."/>
            <person name="He G."/>
            <person name="Yan M."/>
            <person name="Ng V."/>
            <person name="Cullen D."/>
            <person name="Martin F."/>
            <person name="Rosso M.-N."/>
            <person name="Henrissat B."/>
            <person name="Hibbett D."/>
            <person name="Martinez A.T."/>
            <person name="Grigoriev I.V."/>
        </authorList>
    </citation>
    <scope>NUCLEOTIDE SEQUENCE</scope>
    <source>
        <strain evidence="4">AH 40177</strain>
    </source>
</reference>
<comment type="caution">
    <text evidence="4">The sequence shown here is derived from an EMBL/GenBank/DDBJ whole genome shotgun (WGS) entry which is preliminary data.</text>
</comment>
<feature type="compositionally biased region" description="Basic and acidic residues" evidence="2">
    <location>
        <begin position="811"/>
        <end position="844"/>
    </location>
</feature>
<dbReference type="GO" id="GO:0051286">
    <property type="term" value="C:cell tip"/>
    <property type="evidence" value="ECO:0007669"/>
    <property type="project" value="TreeGrafter"/>
</dbReference>
<feature type="region of interest" description="Disordered" evidence="2">
    <location>
        <begin position="372"/>
        <end position="393"/>
    </location>
</feature>
<keyword evidence="5" id="KW-1185">Reference proteome</keyword>
<feature type="compositionally biased region" description="Basic and acidic residues" evidence="2">
    <location>
        <begin position="904"/>
        <end position="917"/>
    </location>
</feature>
<feature type="compositionally biased region" description="Low complexity" evidence="2">
    <location>
        <begin position="728"/>
        <end position="746"/>
    </location>
</feature>
<dbReference type="SUPFAM" id="SSF144284">
    <property type="entry name" value="Sec2 N-terminal region"/>
    <property type="match status" value="1"/>
</dbReference>
<evidence type="ECO:0000313" key="5">
    <source>
        <dbReference type="Proteomes" id="UP000772434"/>
    </source>
</evidence>
<evidence type="ECO:0000313" key="4">
    <source>
        <dbReference type="EMBL" id="KAF9059147.1"/>
    </source>
</evidence>
<feature type="compositionally biased region" description="Low complexity" evidence="2">
    <location>
        <begin position="557"/>
        <end position="570"/>
    </location>
</feature>
<feature type="compositionally biased region" description="Polar residues" evidence="2">
    <location>
        <begin position="708"/>
        <end position="717"/>
    </location>
</feature>
<feature type="compositionally biased region" description="Low complexity" evidence="2">
    <location>
        <begin position="976"/>
        <end position="985"/>
    </location>
</feature>
<feature type="compositionally biased region" description="Low complexity" evidence="2">
    <location>
        <begin position="651"/>
        <end position="677"/>
    </location>
</feature>
<organism evidence="4 5">
    <name type="scientific">Rhodocollybia butyracea</name>
    <dbReference type="NCBI Taxonomy" id="206335"/>
    <lineage>
        <taxon>Eukaryota</taxon>
        <taxon>Fungi</taxon>
        <taxon>Dikarya</taxon>
        <taxon>Basidiomycota</taxon>
        <taxon>Agaricomycotina</taxon>
        <taxon>Agaricomycetes</taxon>
        <taxon>Agaricomycetidae</taxon>
        <taxon>Agaricales</taxon>
        <taxon>Marasmiineae</taxon>
        <taxon>Omphalotaceae</taxon>
        <taxon>Rhodocollybia</taxon>
    </lineage>
</organism>
<feature type="compositionally biased region" description="Pro residues" evidence="2">
    <location>
        <begin position="538"/>
        <end position="551"/>
    </location>
</feature>
<feature type="compositionally biased region" description="Low complexity" evidence="2">
    <location>
        <begin position="944"/>
        <end position="954"/>
    </location>
</feature>
<feature type="compositionally biased region" description="Low complexity" evidence="2">
    <location>
        <begin position="753"/>
        <end position="766"/>
    </location>
</feature>
<dbReference type="GO" id="GO:0070319">
    <property type="term" value="C:Golgi to plasma membrane transport vesicle"/>
    <property type="evidence" value="ECO:0007669"/>
    <property type="project" value="TreeGrafter"/>
</dbReference>
<feature type="compositionally biased region" description="Low complexity" evidence="2">
    <location>
        <begin position="519"/>
        <end position="537"/>
    </location>
</feature>
<dbReference type="Gene3D" id="6.10.140.910">
    <property type="match status" value="1"/>
</dbReference>
<keyword evidence="1" id="KW-0175">Coiled coil</keyword>